<proteinExistence type="predicted"/>
<protein>
    <recommendedName>
        <fullName evidence="1">Transposase IS116/IS110/IS902 C-terminal domain-containing protein</fullName>
    </recommendedName>
</protein>
<reference evidence="2" key="1">
    <citation type="journal article" date="2015" name="Nature">
        <title>Complex archaea that bridge the gap between prokaryotes and eukaryotes.</title>
        <authorList>
            <person name="Spang A."/>
            <person name="Saw J.H."/>
            <person name="Jorgensen S.L."/>
            <person name="Zaremba-Niedzwiedzka K."/>
            <person name="Martijn J."/>
            <person name="Lind A.E."/>
            <person name="van Eijk R."/>
            <person name="Schleper C."/>
            <person name="Guy L."/>
            <person name="Ettema T.J."/>
        </authorList>
    </citation>
    <scope>NUCLEOTIDE SEQUENCE</scope>
</reference>
<dbReference type="GO" id="GO:0004803">
    <property type="term" value="F:transposase activity"/>
    <property type="evidence" value="ECO:0007669"/>
    <property type="project" value="InterPro"/>
</dbReference>
<dbReference type="InterPro" id="IPR003346">
    <property type="entry name" value="Transposase_20"/>
</dbReference>
<name>A0A0F8XLY3_9ZZZZ</name>
<evidence type="ECO:0000313" key="2">
    <source>
        <dbReference type="EMBL" id="KKK70082.1"/>
    </source>
</evidence>
<comment type="caution">
    <text evidence="2">The sequence shown here is derived from an EMBL/GenBank/DDBJ whole genome shotgun (WGS) entry which is preliminary data.</text>
</comment>
<dbReference type="Pfam" id="PF02371">
    <property type="entry name" value="Transposase_20"/>
    <property type="match status" value="1"/>
</dbReference>
<dbReference type="AlphaFoldDB" id="A0A0F8XLY3"/>
<dbReference type="PANTHER" id="PTHR33055:SF3">
    <property type="entry name" value="PUTATIVE TRANSPOSASE FOR IS117-RELATED"/>
    <property type="match status" value="1"/>
</dbReference>
<dbReference type="PANTHER" id="PTHR33055">
    <property type="entry name" value="TRANSPOSASE FOR INSERTION SEQUENCE ELEMENT IS1111A"/>
    <property type="match status" value="1"/>
</dbReference>
<dbReference type="InterPro" id="IPR047650">
    <property type="entry name" value="Transpos_IS110"/>
</dbReference>
<dbReference type="EMBL" id="LAZR01058350">
    <property type="protein sequence ID" value="KKK70082.1"/>
    <property type="molecule type" value="Genomic_DNA"/>
</dbReference>
<dbReference type="GO" id="GO:0006313">
    <property type="term" value="P:DNA transposition"/>
    <property type="evidence" value="ECO:0007669"/>
    <property type="project" value="InterPro"/>
</dbReference>
<sequence length="159" mass="17775">MSQQVKQLDRQLNRLCLKYPETERLRQVPGVGPVTALAYVLTIEDPHRFTKSRQVGTYLGLTPKRDQSGKCDKELRISKAGNTYLRSLLVSCGHYIIGPFGPESDLRKHGISIVRRGGKNAKKRAAVAVARKLAVLLHRLWVSDQSYGPFYKSVAQDAA</sequence>
<accession>A0A0F8XLY3</accession>
<dbReference type="GO" id="GO:0003677">
    <property type="term" value="F:DNA binding"/>
    <property type="evidence" value="ECO:0007669"/>
    <property type="project" value="InterPro"/>
</dbReference>
<feature type="domain" description="Transposase IS116/IS110/IS902 C-terminal" evidence="1">
    <location>
        <begin position="23"/>
        <end position="94"/>
    </location>
</feature>
<organism evidence="2">
    <name type="scientific">marine sediment metagenome</name>
    <dbReference type="NCBI Taxonomy" id="412755"/>
    <lineage>
        <taxon>unclassified sequences</taxon>
        <taxon>metagenomes</taxon>
        <taxon>ecological metagenomes</taxon>
    </lineage>
</organism>
<evidence type="ECO:0000259" key="1">
    <source>
        <dbReference type="Pfam" id="PF02371"/>
    </source>
</evidence>
<gene>
    <name evidence="2" type="ORF">LCGC14_2927550</name>
</gene>